<dbReference type="Proteomes" id="UP000054565">
    <property type="component" value="Unassembled WGS sequence"/>
</dbReference>
<evidence type="ECO:0000313" key="2">
    <source>
        <dbReference type="EMBL" id="KMP07148.1"/>
    </source>
</evidence>
<protein>
    <submittedName>
        <fullName evidence="2">Uncharacterized protein</fullName>
    </submittedName>
</protein>
<dbReference type="AlphaFoldDB" id="A0A0J6YJP1"/>
<feature type="region of interest" description="Disordered" evidence="1">
    <location>
        <begin position="1"/>
        <end position="75"/>
    </location>
</feature>
<feature type="compositionally biased region" description="Polar residues" evidence="1">
    <location>
        <begin position="30"/>
        <end position="42"/>
    </location>
</feature>
<sequence>MCRENNPPLPPRLELQRNRGSIRLPRETRSSSGHFQFGNALNENGKPLRRTDMGPHGRSAGADLPKRQPRTTPGHDDRFHARVHGGGREEQQLGVAGPSTLFRPCAISSLTEIEPLVTEYSYRVTPHTPLNCTSSCIPVHHQQGPDVTLAAKHKTCFRMATLRGQPHPSPVDATPAIE</sequence>
<evidence type="ECO:0000313" key="3">
    <source>
        <dbReference type="Proteomes" id="UP000054565"/>
    </source>
</evidence>
<gene>
    <name evidence="2" type="ORF">CIRG_06829</name>
</gene>
<proteinExistence type="predicted"/>
<organism evidence="2 3">
    <name type="scientific">Coccidioides immitis RMSCC 2394</name>
    <dbReference type="NCBI Taxonomy" id="404692"/>
    <lineage>
        <taxon>Eukaryota</taxon>
        <taxon>Fungi</taxon>
        <taxon>Dikarya</taxon>
        <taxon>Ascomycota</taxon>
        <taxon>Pezizomycotina</taxon>
        <taxon>Eurotiomycetes</taxon>
        <taxon>Eurotiomycetidae</taxon>
        <taxon>Onygenales</taxon>
        <taxon>Onygenaceae</taxon>
        <taxon>Coccidioides</taxon>
    </lineage>
</organism>
<evidence type="ECO:0000256" key="1">
    <source>
        <dbReference type="SAM" id="MobiDB-lite"/>
    </source>
</evidence>
<name>A0A0J6YJP1_COCIT</name>
<reference evidence="3" key="1">
    <citation type="journal article" date="2010" name="Genome Res.">
        <title>Population genomic sequencing of Coccidioides fungi reveals recent hybridization and transposon control.</title>
        <authorList>
            <person name="Neafsey D.E."/>
            <person name="Barker B.M."/>
            <person name="Sharpton T.J."/>
            <person name="Stajich J.E."/>
            <person name="Park D.J."/>
            <person name="Whiston E."/>
            <person name="Hung C.-Y."/>
            <person name="McMahan C."/>
            <person name="White J."/>
            <person name="Sykes S."/>
            <person name="Heiman D."/>
            <person name="Young S."/>
            <person name="Zeng Q."/>
            <person name="Abouelleil A."/>
            <person name="Aftuck L."/>
            <person name="Bessette D."/>
            <person name="Brown A."/>
            <person name="FitzGerald M."/>
            <person name="Lui A."/>
            <person name="Macdonald J.P."/>
            <person name="Priest M."/>
            <person name="Orbach M.J."/>
            <person name="Galgiani J.N."/>
            <person name="Kirkland T.N."/>
            <person name="Cole G.T."/>
            <person name="Birren B.W."/>
            <person name="Henn M.R."/>
            <person name="Taylor J.W."/>
            <person name="Rounsley S.D."/>
        </authorList>
    </citation>
    <scope>NUCLEOTIDE SEQUENCE [LARGE SCALE GENOMIC DNA]</scope>
    <source>
        <strain evidence="3">RMSCC 2394</strain>
    </source>
</reference>
<accession>A0A0J6YJP1</accession>
<dbReference type="EMBL" id="DS028097">
    <property type="protein sequence ID" value="KMP07148.1"/>
    <property type="molecule type" value="Genomic_DNA"/>
</dbReference>